<dbReference type="EMBL" id="JAUIZM010000007">
    <property type="protein sequence ID" value="KAK1375477.1"/>
    <property type="molecule type" value="Genomic_DNA"/>
</dbReference>
<name>A0AAD8HZU7_9APIA</name>
<reference evidence="2" key="1">
    <citation type="submission" date="2023-02" db="EMBL/GenBank/DDBJ databases">
        <title>Genome of toxic invasive species Heracleum sosnowskyi carries increased number of genes despite the absence of recent whole-genome duplications.</title>
        <authorList>
            <person name="Schelkunov M."/>
            <person name="Shtratnikova V."/>
            <person name="Makarenko M."/>
            <person name="Klepikova A."/>
            <person name="Omelchenko D."/>
            <person name="Novikova G."/>
            <person name="Obukhova E."/>
            <person name="Bogdanov V."/>
            <person name="Penin A."/>
            <person name="Logacheva M."/>
        </authorList>
    </citation>
    <scope>NUCLEOTIDE SEQUENCE</scope>
    <source>
        <strain evidence="2">Hsosn_3</strain>
        <tissue evidence="2">Leaf</tissue>
    </source>
</reference>
<reference evidence="2" key="2">
    <citation type="submission" date="2023-05" db="EMBL/GenBank/DDBJ databases">
        <authorList>
            <person name="Schelkunov M.I."/>
        </authorList>
    </citation>
    <scope>NUCLEOTIDE SEQUENCE</scope>
    <source>
        <strain evidence="2">Hsosn_3</strain>
        <tissue evidence="2">Leaf</tissue>
    </source>
</reference>
<protein>
    <submittedName>
        <fullName evidence="2">Uncharacterized protein</fullName>
    </submittedName>
</protein>
<feature type="region of interest" description="Disordered" evidence="1">
    <location>
        <begin position="1"/>
        <end position="20"/>
    </location>
</feature>
<evidence type="ECO:0000313" key="2">
    <source>
        <dbReference type="EMBL" id="KAK1375477.1"/>
    </source>
</evidence>
<comment type="caution">
    <text evidence="2">The sequence shown here is derived from an EMBL/GenBank/DDBJ whole genome shotgun (WGS) entry which is preliminary data.</text>
</comment>
<proteinExistence type="predicted"/>
<evidence type="ECO:0000256" key="1">
    <source>
        <dbReference type="SAM" id="MobiDB-lite"/>
    </source>
</evidence>
<organism evidence="2 3">
    <name type="scientific">Heracleum sosnowskyi</name>
    <dbReference type="NCBI Taxonomy" id="360622"/>
    <lineage>
        <taxon>Eukaryota</taxon>
        <taxon>Viridiplantae</taxon>
        <taxon>Streptophyta</taxon>
        <taxon>Embryophyta</taxon>
        <taxon>Tracheophyta</taxon>
        <taxon>Spermatophyta</taxon>
        <taxon>Magnoliopsida</taxon>
        <taxon>eudicotyledons</taxon>
        <taxon>Gunneridae</taxon>
        <taxon>Pentapetalae</taxon>
        <taxon>asterids</taxon>
        <taxon>campanulids</taxon>
        <taxon>Apiales</taxon>
        <taxon>Apiaceae</taxon>
        <taxon>Apioideae</taxon>
        <taxon>apioid superclade</taxon>
        <taxon>Tordylieae</taxon>
        <taxon>Tordyliinae</taxon>
        <taxon>Heracleum</taxon>
    </lineage>
</organism>
<sequence length="151" mass="15948">MIIEEEGSAKQEGTNSSTEAVVEPIAKNSDTKMSNQVVQPMSRGKYSETTTVTSSGNVVRTTEVITKGNGGISYSYNKTITSGDDIAFPKCCACCACLGGCAVCILCIPCMVLGMVVNCLLCPVNTAIDCCCPSRAQVAFPAFHDNFSMFD</sequence>
<accession>A0AAD8HZU7</accession>
<keyword evidence="3" id="KW-1185">Reference proteome</keyword>
<gene>
    <name evidence="2" type="ORF">POM88_031670</name>
</gene>
<dbReference type="Proteomes" id="UP001237642">
    <property type="component" value="Unassembled WGS sequence"/>
</dbReference>
<evidence type="ECO:0000313" key="3">
    <source>
        <dbReference type="Proteomes" id="UP001237642"/>
    </source>
</evidence>
<dbReference type="AlphaFoldDB" id="A0AAD8HZU7"/>